<accession>A0A7N0VJH0</accession>
<evidence type="ECO:0000256" key="1">
    <source>
        <dbReference type="SAM" id="MobiDB-lite"/>
    </source>
</evidence>
<reference evidence="2" key="1">
    <citation type="submission" date="2021-01" db="UniProtKB">
        <authorList>
            <consortium name="EnsemblPlants"/>
        </authorList>
    </citation>
    <scope>IDENTIFICATION</scope>
</reference>
<feature type="compositionally biased region" description="Basic and acidic residues" evidence="1">
    <location>
        <begin position="50"/>
        <end position="59"/>
    </location>
</feature>
<dbReference type="Proteomes" id="UP000594263">
    <property type="component" value="Unplaced"/>
</dbReference>
<dbReference type="Gramene" id="Kaladp0906s0006.1.v1.1">
    <property type="protein sequence ID" value="Kaladp0906s0006.1.v1.1.CDS.1"/>
    <property type="gene ID" value="Kaladp0906s0006.v1.1"/>
</dbReference>
<organism evidence="2 3">
    <name type="scientific">Kalanchoe fedtschenkoi</name>
    <name type="common">Lavender scallops</name>
    <name type="synonym">South American air plant</name>
    <dbReference type="NCBI Taxonomy" id="63787"/>
    <lineage>
        <taxon>Eukaryota</taxon>
        <taxon>Viridiplantae</taxon>
        <taxon>Streptophyta</taxon>
        <taxon>Embryophyta</taxon>
        <taxon>Tracheophyta</taxon>
        <taxon>Spermatophyta</taxon>
        <taxon>Magnoliopsida</taxon>
        <taxon>eudicotyledons</taxon>
        <taxon>Gunneridae</taxon>
        <taxon>Pentapetalae</taxon>
        <taxon>Saxifragales</taxon>
        <taxon>Crassulaceae</taxon>
        <taxon>Kalanchoe</taxon>
    </lineage>
</organism>
<evidence type="ECO:0000313" key="2">
    <source>
        <dbReference type="EnsemblPlants" id="Kaladp0906s0006.1.v1.1.CDS.1"/>
    </source>
</evidence>
<proteinExistence type="predicted"/>
<dbReference type="EnsemblPlants" id="Kaladp0906s0006.1.v1.1">
    <property type="protein sequence ID" value="Kaladp0906s0006.1.v1.1.CDS.1"/>
    <property type="gene ID" value="Kaladp0906s0006.v1.1"/>
</dbReference>
<sequence>MSRHQNRSSKITRFSAYPKSGDRRTRKEKISSSSQPSMAALVNGSGAEEAEQRRWELMKQRKQKQRK</sequence>
<dbReference type="AlphaFoldDB" id="A0A7N0VJH0"/>
<feature type="region of interest" description="Disordered" evidence="1">
    <location>
        <begin position="1"/>
        <end position="67"/>
    </location>
</feature>
<keyword evidence="3" id="KW-1185">Reference proteome</keyword>
<evidence type="ECO:0000313" key="3">
    <source>
        <dbReference type="Proteomes" id="UP000594263"/>
    </source>
</evidence>
<protein>
    <submittedName>
        <fullName evidence="2">Uncharacterized protein</fullName>
    </submittedName>
</protein>
<feature type="compositionally biased region" description="Basic and acidic residues" evidence="1">
    <location>
        <begin position="20"/>
        <end position="30"/>
    </location>
</feature>
<name>A0A7N0VJH0_KALFE</name>